<evidence type="ECO:0000313" key="5">
    <source>
        <dbReference type="Proteomes" id="UP000472727"/>
    </source>
</evidence>
<gene>
    <name evidence="3" type="ORF">TWF106_007320</name>
    <name evidence="4" type="ORF">TWF191_009528</name>
    <name evidence="2" type="ORF">TWF679_008748</name>
</gene>
<organism evidence="3 5">
    <name type="scientific">Orbilia oligospora</name>
    <name type="common">Nematode-trapping fungus</name>
    <name type="synonym">Arthrobotrys oligospora</name>
    <dbReference type="NCBI Taxonomy" id="2813651"/>
    <lineage>
        <taxon>Eukaryota</taxon>
        <taxon>Fungi</taxon>
        <taxon>Dikarya</taxon>
        <taxon>Ascomycota</taxon>
        <taxon>Pezizomycotina</taxon>
        <taxon>Orbiliomycetes</taxon>
        <taxon>Orbiliales</taxon>
        <taxon>Orbiliaceae</taxon>
        <taxon>Orbilia</taxon>
    </lineage>
</organism>
<reference evidence="5 6" key="1">
    <citation type="submission" date="2019-06" db="EMBL/GenBank/DDBJ databases">
        <authorList>
            <person name="Palmer J.M."/>
        </authorList>
    </citation>
    <scope>NUCLEOTIDE SEQUENCE [LARGE SCALE GENOMIC DNA]</scope>
    <source>
        <strain evidence="3 5">TWF106</strain>
        <strain evidence="4 6">TWF191</strain>
        <strain evidence="2">TWF679</strain>
    </source>
</reference>
<dbReference type="GO" id="GO:0008408">
    <property type="term" value="F:3'-5' exonuclease activity"/>
    <property type="evidence" value="ECO:0007669"/>
    <property type="project" value="InterPro"/>
</dbReference>
<dbReference type="Proteomes" id="UP000472727">
    <property type="component" value="Unassembled WGS sequence"/>
</dbReference>
<dbReference type="SMART" id="SM00474">
    <property type="entry name" value="35EXOc"/>
    <property type="match status" value="1"/>
</dbReference>
<evidence type="ECO:0000313" key="6">
    <source>
        <dbReference type="Proteomes" id="UP000483672"/>
    </source>
</evidence>
<dbReference type="EMBL" id="WIWS01000039">
    <property type="protein sequence ID" value="KAF3218796.1"/>
    <property type="molecule type" value="Genomic_DNA"/>
</dbReference>
<dbReference type="OrthoDB" id="26838at2759"/>
<name>A0A6G1MDR2_ORBOL</name>
<evidence type="ECO:0000259" key="1">
    <source>
        <dbReference type="SMART" id="SM00474"/>
    </source>
</evidence>
<dbReference type="SUPFAM" id="SSF53098">
    <property type="entry name" value="Ribonuclease H-like"/>
    <property type="match status" value="1"/>
</dbReference>
<dbReference type="InterPro" id="IPR036397">
    <property type="entry name" value="RNaseH_sf"/>
</dbReference>
<dbReference type="EMBL" id="WIPF01000007">
    <property type="protein sequence ID" value="KAF3230615.1"/>
    <property type="molecule type" value="Genomic_DNA"/>
</dbReference>
<sequence length="254" mass="29222">MPQSQVTFVQTTEQVSQFLSCVPLGGTNVPSIYIDLEGTNLSRHGYISLLQIFLFPLSQNFILDIHTLGHSAFTTSSPDDPSRTFKSILEDPDIPIVCYDIRADNDALYNLYSISVANVIDLQLLELATRHGSRRLLNGLSRSIQYYPILSASEKYDWVQIKERGRRLFAPERGGSYEIFNSRPLPDDLLEYCVQDVQHLQKLWQYFNSKLENMDSIWRQKIRVETERRISLCRDPDFQAKDRGLALGPISFRI</sequence>
<evidence type="ECO:0000313" key="4">
    <source>
        <dbReference type="EMBL" id="KAF3230615.1"/>
    </source>
</evidence>
<evidence type="ECO:0000313" key="2">
    <source>
        <dbReference type="EMBL" id="KAF3206444.1"/>
    </source>
</evidence>
<accession>A0A6G1MDR2</accession>
<dbReference type="Gene3D" id="3.30.420.10">
    <property type="entry name" value="Ribonuclease H-like superfamily/Ribonuclease H"/>
    <property type="match status" value="1"/>
</dbReference>
<dbReference type="InterPro" id="IPR012337">
    <property type="entry name" value="RNaseH-like_sf"/>
</dbReference>
<feature type="domain" description="3'-5' exonuclease" evidence="1">
    <location>
        <begin position="6"/>
        <end position="212"/>
    </location>
</feature>
<dbReference type="EMBL" id="WIWT01000058">
    <property type="protein sequence ID" value="KAF3206444.1"/>
    <property type="molecule type" value="Genomic_DNA"/>
</dbReference>
<dbReference type="PANTHER" id="PTHR43040">
    <property type="entry name" value="RIBONUCLEASE D"/>
    <property type="match status" value="1"/>
</dbReference>
<dbReference type="Proteomes" id="UP000614610">
    <property type="component" value="Unassembled WGS sequence"/>
</dbReference>
<protein>
    <recommendedName>
        <fullName evidence="1">3'-5' exonuclease domain-containing protein</fullName>
    </recommendedName>
</protein>
<dbReference type="Proteomes" id="UP000483672">
    <property type="component" value="Unassembled WGS sequence"/>
</dbReference>
<dbReference type="AlphaFoldDB" id="A0A6G1MDR2"/>
<evidence type="ECO:0000313" key="3">
    <source>
        <dbReference type="EMBL" id="KAF3218796.1"/>
    </source>
</evidence>
<dbReference type="InterPro" id="IPR002562">
    <property type="entry name" value="3'-5'_exonuclease_dom"/>
</dbReference>
<proteinExistence type="predicted"/>
<comment type="caution">
    <text evidence="3">The sequence shown here is derived from an EMBL/GenBank/DDBJ whole genome shotgun (WGS) entry which is preliminary data.</text>
</comment>
<dbReference type="GO" id="GO:0006139">
    <property type="term" value="P:nucleobase-containing compound metabolic process"/>
    <property type="evidence" value="ECO:0007669"/>
    <property type="project" value="InterPro"/>
</dbReference>
<dbReference type="Pfam" id="PF01612">
    <property type="entry name" value="DNA_pol_A_exo1"/>
    <property type="match status" value="1"/>
</dbReference>
<dbReference type="PANTHER" id="PTHR43040:SF1">
    <property type="entry name" value="RIBONUCLEASE D"/>
    <property type="match status" value="1"/>
</dbReference>
<dbReference type="GO" id="GO:0003676">
    <property type="term" value="F:nucleic acid binding"/>
    <property type="evidence" value="ECO:0007669"/>
    <property type="project" value="InterPro"/>
</dbReference>